<dbReference type="Pfam" id="PF04577">
    <property type="entry name" value="Glyco_transf_61"/>
    <property type="match status" value="1"/>
</dbReference>
<dbReference type="AlphaFoldDB" id="A0A6C0JH59"/>
<evidence type="ECO:0000256" key="3">
    <source>
        <dbReference type="ARBA" id="ARBA00023180"/>
    </source>
</evidence>
<reference evidence="5" key="1">
    <citation type="journal article" date="2020" name="Nature">
        <title>Giant virus diversity and host interactions through global metagenomics.</title>
        <authorList>
            <person name="Schulz F."/>
            <person name="Roux S."/>
            <person name="Paez-Espino D."/>
            <person name="Jungbluth S."/>
            <person name="Walsh D.A."/>
            <person name="Denef V.J."/>
            <person name="McMahon K.D."/>
            <person name="Konstantinidis K.T."/>
            <person name="Eloe-Fadrosh E.A."/>
            <person name="Kyrpides N.C."/>
            <person name="Woyke T."/>
        </authorList>
    </citation>
    <scope>NUCLEOTIDE SEQUENCE</scope>
    <source>
        <strain evidence="5">GVMAG-M-3300027708-5</strain>
    </source>
</reference>
<proteinExistence type="predicted"/>
<evidence type="ECO:0000259" key="4">
    <source>
        <dbReference type="Pfam" id="PF04577"/>
    </source>
</evidence>
<sequence length="262" mass="31052">MYMNYNIENCIKVNNTRCSGSLFHFPHFMMDCLFNEIRHEFYKYDVVYRRKTLAQSLGIFSKIYEEVMGVKSVEIPDKHFEDLSLNLIITPRPNHPTKEEVDKFRQFIFDRYQYDPTSQDEGFPEVVLIERGERVELMIDDELKRINHNVTTGKERREINDIEKLKEFLENKYGNKYQALIFEKMEFREQIQYFKNAKIVIGIHGGGLANILFCKPNTNLIEVSGGGDFGWYFLNNSCKQLKINQIKCENDLEEIKNIIENI</sequence>
<organism evidence="5">
    <name type="scientific">viral metagenome</name>
    <dbReference type="NCBI Taxonomy" id="1070528"/>
    <lineage>
        <taxon>unclassified sequences</taxon>
        <taxon>metagenomes</taxon>
        <taxon>organismal metagenomes</taxon>
    </lineage>
</organism>
<evidence type="ECO:0000313" key="5">
    <source>
        <dbReference type="EMBL" id="QHU04972.1"/>
    </source>
</evidence>
<dbReference type="InterPro" id="IPR049625">
    <property type="entry name" value="Glyco_transf_61_cat"/>
</dbReference>
<keyword evidence="1" id="KW-0328">Glycosyltransferase</keyword>
<keyword evidence="3" id="KW-0325">Glycoprotein</keyword>
<accession>A0A6C0JH59</accession>
<name>A0A6C0JH59_9ZZZZ</name>
<keyword evidence="2" id="KW-0808">Transferase</keyword>
<dbReference type="PANTHER" id="PTHR20961">
    <property type="entry name" value="GLYCOSYLTRANSFERASE"/>
    <property type="match status" value="1"/>
</dbReference>
<dbReference type="EMBL" id="MN740405">
    <property type="protein sequence ID" value="QHU04972.1"/>
    <property type="molecule type" value="Genomic_DNA"/>
</dbReference>
<feature type="domain" description="Glycosyltransferase 61 catalytic" evidence="4">
    <location>
        <begin position="25"/>
        <end position="221"/>
    </location>
</feature>
<evidence type="ECO:0000256" key="2">
    <source>
        <dbReference type="ARBA" id="ARBA00022679"/>
    </source>
</evidence>
<evidence type="ECO:0000256" key="1">
    <source>
        <dbReference type="ARBA" id="ARBA00022676"/>
    </source>
</evidence>
<dbReference type="GO" id="GO:0016757">
    <property type="term" value="F:glycosyltransferase activity"/>
    <property type="evidence" value="ECO:0007669"/>
    <property type="project" value="UniProtKB-KW"/>
</dbReference>
<protein>
    <recommendedName>
        <fullName evidence="4">Glycosyltransferase 61 catalytic domain-containing protein</fullName>
    </recommendedName>
</protein>
<dbReference type="InterPro" id="IPR007657">
    <property type="entry name" value="Glycosyltransferase_61"/>
</dbReference>